<feature type="coiled-coil region" evidence="4">
    <location>
        <begin position="67"/>
        <end position="181"/>
    </location>
</feature>
<evidence type="ECO:0000313" key="6">
    <source>
        <dbReference type="EMBL" id="KAH9632435.1"/>
    </source>
</evidence>
<feature type="region of interest" description="Disordered" evidence="5">
    <location>
        <begin position="1155"/>
        <end position="1180"/>
    </location>
</feature>
<feature type="coiled-coil region" evidence="4">
    <location>
        <begin position="249"/>
        <end position="635"/>
    </location>
</feature>
<dbReference type="Proteomes" id="UP000814243">
    <property type="component" value="Unassembled WGS sequence"/>
</dbReference>
<protein>
    <submittedName>
        <fullName evidence="6">Uncharacterized protein</fullName>
    </submittedName>
</protein>
<sequence length="1233" mass="142613">MERLITLKRELQANFEDLKQEHEDLKNANEEYQMENKRLLTTIGERDIELESARTIKADHDTLLHKYQNLERIHGLLRENAEKFQEENQELHEEVFKLQEQVTKLEHDLEVVQKHADHLDMVPRDTYEQLLREVNELKERRNSNQIHLDEINIDDNAKGVIETLKRDISELKHKLAQKEISCPDNVDNKVIKSEKIMHLYNKYVNFELPIDYVGEIPSAGDNIVLFKLESVFKTVNSFKKEIDILDHQLSEKNLNADHLQTQIDDLTTENDFLTTDIQHLERELNEMKKNNDFLISEIAALKNTSKLQPIIETHEDNLAKLETELADSNNMNKLFESEIKRILKELDEVRAEKTSLHDALRDLKQKYTTMLDEFEMLKNQTKTVTELEQNVNNQDSEKLKKTVDEIDDLKKRLNAANSKNEQLSIDIHILENDKVLLTKKVDDLQNVLDEKSHAHKELETLKSTLDCKLHDFENKLDEVIRHKQEVEVDRQKLQEKVIGLQDQLTTASTESNAKLENLMTEKTLLGEQLKKASKENETLSASIEKLKTVIADLRRQEQELVDENQDLKKNIQFEKNSKVLEETIDELKSKTVHQDILTNEVASLKDENKKLIEKKIQLEAELVSTDSKIVHLEEEFDKLIVDLNEKDTLIDGLNNTIHHNNITLQKLNETAAEMEKSISIKNDEIHKLARSVEELTSKLNETIGKSDRSQEELDRLHGEKEELSKQVYSLNDEINSKNTEISSLSLRLEQAETFSNDLKTVISNKEKEIKELNQSIVELTDKIKTKENVTSYNDDYAKLVQEKKTVEAEVVELKEAVAAKEKMIEEIKESLASTEKLSNEYKSIIDTAMTEKTELINLINLKHNESIQYHNEIQRLNHVILEQTNEYKKVIEEKDKQLQNTTDHCKNCENLMITLKEKDGIIISLSQNASGFEKAMSDLVAASESVKTLSEKCENLEKSLSVQMEIVKKLTAENIQLSEQEQNLVKELERLRRHLVETEENYTQELMSSEQKLTECQARLHQVEERAKQTSTVYTSNSIRANQEVETYRNQIKLLEKQRDEVQARLSEAEDARSRSEAALTNLQVVLEQFQLDKERDIHTATEKIRNKMEEQKRENQGLQIEISRLNAKLEEALAGLQAASRLGDQVEMKRAEINDLKEQGPPPNLPKTGHSRNPSTGSNNLLFHNLDTMDTASQFSRDSDREPRVITQSLDTGVNQTRNTEGAILKSVLKDM</sequence>
<evidence type="ECO:0000256" key="2">
    <source>
        <dbReference type="ARBA" id="ARBA00023034"/>
    </source>
</evidence>
<dbReference type="PANTHER" id="PTHR18921:SF2">
    <property type="entry name" value="THYROID RECEPTOR-INTERACTING PROTEIN 11"/>
    <property type="match status" value="1"/>
</dbReference>
<keyword evidence="3 4" id="KW-0175">Coiled coil</keyword>
<dbReference type="Gene3D" id="1.10.287.1490">
    <property type="match status" value="2"/>
</dbReference>
<feature type="coiled-coil region" evidence="4">
    <location>
        <begin position="1"/>
        <end position="42"/>
    </location>
</feature>
<evidence type="ECO:0000256" key="1">
    <source>
        <dbReference type="ARBA" id="ARBA00004555"/>
    </source>
</evidence>
<feature type="coiled-coil region" evidence="4">
    <location>
        <begin position="664"/>
        <end position="840"/>
    </location>
</feature>
<evidence type="ECO:0000256" key="4">
    <source>
        <dbReference type="SAM" id="Coils"/>
    </source>
</evidence>
<dbReference type="GO" id="GO:0005794">
    <property type="term" value="C:Golgi apparatus"/>
    <property type="evidence" value="ECO:0007669"/>
    <property type="project" value="UniProtKB-SubCell"/>
</dbReference>
<feature type="coiled-coil region" evidence="4">
    <location>
        <begin position="873"/>
        <end position="911"/>
    </location>
</feature>
<name>A0A922SCC6_SPOEX</name>
<evidence type="ECO:0000313" key="7">
    <source>
        <dbReference type="Proteomes" id="UP000814243"/>
    </source>
</evidence>
<dbReference type="GO" id="GO:0007030">
    <property type="term" value="P:Golgi organization"/>
    <property type="evidence" value="ECO:0007669"/>
    <property type="project" value="TreeGrafter"/>
</dbReference>
<reference evidence="6" key="1">
    <citation type="journal article" date="2021" name="G3 (Bethesda)">
        <title>Genome and transcriptome analysis of the beet armyworm Spodoptera exigua reveals targets for pest control. .</title>
        <authorList>
            <person name="Simon S."/>
            <person name="Breeschoten T."/>
            <person name="Jansen H.J."/>
            <person name="Dirks R.P."/>
            <person name="Schranz M.E."/>
            <person name="Ros V.I.D."/>
        </authorList>
    </citation>
    <scope>NUCLEOTIDE SEQUENCE</scope>
    <source>
        <strain evidence="6">TB_SE_WUR_2020</strain>
    </source>
</reference>
<accession>A0A922SCC6</accession>
<keyword evidence="2" id="KW-0333">Golgi apparatus</keyword>
<evidence type="ECO:0000256" key="5">
    <source>
        <dbReference type="SAM" id="MobiDB-lite"/>
    </source>
</evidence>
<dbReference type="PANTHER" id="PTHR18921">
    <property type="entry name" value="MYOSIN HEAVY CHAIN - RELATED"/>
    <property type="match status" value="1"/>
</dbReference>
<dbReference type="GO" id="GO:0031267">
    <property type="term" value="F:small GTPase binding"/>
    <property type="evidence" value="ECO:0007669"/>
    <property type="project" value="TreeGrafter"/>
</dbReference>
<dbReference type="GO" id="GO:0006888">
    <property type="term" value="P:endoplasmic reticulum to Golgi vesicle-mediated transport"/>
    <property type="evidence" value="ECO:0007669"/>
    <property type="project" value="TreeGrafter"/>
</dbReference>
<organism evidence="6 7">
    <name type="scientific">Spodoptera exigua</name>
    <name type="common">Beet armyworm</name>
    <name type="synonym">Noctua fulgens</name>
    <dbReference type="NCBI Taxonomy" id="7107"/>
    <lineage>
        <taxon>Eukaryota</taxon>
        <taxon>Metazoa</taxon>
        <taxon>Ecdysozoa</taxon>
        <taxon>Arthropoda</taxon>
        <taxon>Hexapoda</taxon>
        <taxon>Insecta</taxon>
        <taxon>Pterygota</taxon>
        <taxon>Neoptera</taxon>
        <taxon>Endopterygota</taxon>
        <taxon>Lepidoptera</taxon>
        <taxon>Glossata</taxon>
        <taxon>Ditrysia</taxon>
        <taxon>Noctuoidea</taxon>
        <taxon>Noctuidae</taxon>
        <taxon>Amphipyrinae</taxon>
        <taxon>Spodoptera</taxon>
    </lineage>
</organism>
<proteinExistence type="predicted"/>
<comment type="subcellular location">
    <subcellularLocation>
        <location evidence="1">Golgi apparatus</location>
    </subcellularLocation>
</comment>
<dbReference type="EMBL" id="JACEFF010000711">
    <property type="protein sequence ID" value="KAH9632435.1"/>
    <property type="molecule type" value="Genomic_DNA"/>
</dbReference>
<comment type="caution">
    <text evidence="6">The sequence shown here is derived from an EMBL/GenBank/DDBJ whole genome shotgun (WGS) entry which is preliminary data.</text>
</comment>
<evidence type="ECO:0000256" key="3">
    <source>
        <dbReference type="ARBA" id="ARBA00023054"/>
    </source>
</evidence>
<gene>
    <name evidence="6" type="ORF">HF086_010828</name>
</gene>
<dbReference type="AlphaFoldDB" id="A0A922SCC6"/>